<sequence>MKKFFLAWAAALAMVLISCSRDNDSNTEIPLTPSQTLASTPWKTTEAKDRNGNNVDLNDPRVNGFVGWAYFRANGSFAIYGLNDVLRSVGTWTVDAQGKTRNIKVLNPDGRVLVDRDVEILELNKDIFTYRIHSDSSDPANYYDIIHTRTSHVEPANGQVTLASTPWETTGAKDNTGNSVALNDPRVAGFVGYSYFKGNGQFTIFGLDDVLRSSGAWTLSADGKVRNLNGTVAATGAPFNRDVEVLVLTNTEFTYRIVPDTNNPSVFYDIIHTKVNHMEPRN</sequence>
<dbReference type="RefSeq" id="WP_078796800.1">
    <property type="nucleotide sequence ID" value="NZ_CBCSBR010000004.1"/>
</dbReference>
<protein>
    <recommendedName>
        <fullName evidence="2">DUF4822 domain-containing protein</fullName>
    </recommendedName>
</protein>
<reference evidence="3 4" key="1">
    <citation type="submission" date="2016-06" db="EMBL/GenBank/DDBJ databases">
        <title>Revisiting the taxonomy of the Elizabethkingia Genus based on Whole-Genome Sequencing, Optical Mapping, and MALDI-TOF.</title>
        <authorList>
            <person name="Nicholson A.C."/>
        </authorList>
    </citation>
    <scope>NUCLEOTIDE SEQUENCE [LARGE SCALE GENOMIC DNA]</scope>
    <source>
        <strain evidence="3 4">G4070</strain>
    </source>
</reference>
<organism evidence="3 4">
    <name type="scientific">Elizabethkingia occulta</name>
    <dbReference type="NCBI Taxonomy" id="1867263"/>
    <lineage>
        <taxon>Bacteria</taxon>
        <taxon>Pseudomonadati</taxon>
        <taxon>Bacteroidota</taxon>
        <taxon>Flavobacteriia</taxon>
        <taxon>Flavobacteriales</taxon>
        <taxon>Weeksellaceae</taxon>
        <taxon>Elizabethkingia</taxon>
    </lineage>
</organism>
<dbReference type="AlphaFoldDB" id="A0A1T3MBN8"/>
<gene>
    <name evidence="3" type="ORF">BAZ10_09280</name>
</gene>
<comment type="caution">
    <text evidence="3">The sequence shown here is derived from an EMBL/GenBank/DDBJ whole genome shotgun (WGS) entry which is preliminary data.</text>
</comment>
<keyword evidence="4" id="KW-1185">Reference proteome</keyword>
<dbReference type="Proteomes" id="UP000190813">
    <property type="component" value="Unassembled WGS sequence"/>
</dbReference>
<dbReference type="Pfam" id="PF16103">
    <property type="entry name" value="DUF4822"/>
    <property type="match status" value="2"/>
</dbReference>
<dbReference type="PROSITE" id="PS51257">
    <property type="entry name" value="PROKAR_LIPOPROTEIN"/>
    <property type="match status" value="1"/>
</dbReference>
<keyword evidence="1" id="KW-0732">Signal</keyword>
<name>A0A1T3MBN8_9FLAO</name>
<feature type="domain" description="DUF4822" evidence="2">
    <location>
        <begin position="161"/>
        <end position="279"/>
    </location>
</feature>
<evidence type="ECO:0000256" key="1">
    <source>
        <dbReference type="SAM" id="SignalP"/>
    </source>
</evidence>
<proteinExistence type="predicted"/>
<evidence type="ECO:0000313" key="3">
    <source>
        <dbReference type="EMBL" id="OPC62045.1"/>
    </source>
</evidence>
<feature type="chain" id="PRO_5012210892" description="DUF4822 domain-containing protein" evidence="1">
    <location>
        <begin position="21"/>
        <end position="282"/>
    </location>
</feature>
<feature type="signal peptide" evidence="1">
    <location>
        <begin position="1"/>
        <end position="20"/>
    </location>
</feature>
<dbReference type="EMBL" id="MAHX01000018">
    <property type="protein sequence ID" value="OPC62045.1"/>
    <property type="molecule type" value="Genomic_DNA"/>
</dbReference>
<accession>A0A1T3MBN8</accession>
<feature type="domain" description="DUF4822" evidence="2">
    <location>
        <begin position="35"/>
        <end position="155"/>
    </location>
</feature>
<evidence type="ECO:0000313" key="4">
    <source>
        <dbReference type="Proteomes" id="UP000190813"/>
    </source>
</evidence>
<dbReference type="Gene3D" id="2.40.128.540">
    <property type="entry name" value="Domain of unknown function DUF4822"/>
    <property type="match status" value="2"/>
</dbReference>
<evidence type="ECO:0000259" key="2">
    <source>
        <dbReference type="Pfam" id="PF16103"/>
    </source>
</evidence>
<dbReference type="InterPro" id="IPR032247">
    <property type="entry name" value="DUF4822"/>
</dbReference>